<dbReference type="KEGG" id="aji:C0Z10_12460"/>
<dbReference type="AlphaFoldDB" id="A0A3Q9UL41"/>
<organism evidence="3 4">
    <name type="scientific">Acidipropionibacterium jensenii</name>
    <dbReference type="NCBI Taxonomy" id="1749"/>
    <lineage>
        <taxon>Bacteria</taxon>
        <taxon>Bacillati</taxon>
        <taxon>Actinomycetota</taxon>
        <taxon>Actinomycetes</taxon>
        <taxon>Propionibacteriales</taxon>
        <taxon>Propionibacteriaceae</taxon>
        <taxon>Acidipropionibacterium</taxon>
    </lineage>
</organism>
<feature type="compositionally biased region" description="Basic and acidic residues" evidence="2">
    <location>
        <begin position="40"/>
        <end position="70"/>
    </location>
</feature>
<protein>
    <submittedName>
        <fullName evidence="3">CsbD family protein</fullName>
    </submittedName>
</protein>
<dbReference type="Pfam" id="PF05532">
    <property type="entry name" value="CsbD"/>
    <property type="match status" value="1"/>
</dbReference>
<dbReference type="Gene3D" id="1.10.1470.10">
    <property type="entry name" value="YjbJ"/>
    <property type="match status" value="1"/>
</dbReference>
<name>A0A3Q9UL41_9ACTN</name>
<reference evidence="4" key="1">
    <citation type="submission" date="2017-12" db="EMBL/GenBank/DDBJ databases">
        <title>Whole genome sequencing of Acidipropionibacterium jensenii strains JS279 and JS280.</title>
        <authorList>
            <person name="Deptula P."/>
            <person name="Laine P."/>
            <person name="Smolander O.-P."/>
            <person name="Paulin L."/>
            <person name="Auvinen P."/>
            <person name="Varmanen P."/>
        </authorList>
    </citation>
    <scope>NUCLEOTIDE SEQUENCE [LARGE SCALE GENOMIC DNA]</scope>
    <source>
        <strain evidence="4">JS280</strain>
    </source>
</reference>
<evidence type="ECO:0000313" key="4">
    <source>
        <dbReference type="Proteomes" id="UP000285875"/>
    </source>
</evidence>
<dbReference type="InterPro" id="IPR036629">
    <property type="entry name" value="YjbJ_sf"/>
</dbReference>
<evidence type="ECO:0000313" key="3">
    <source>
        <dbReference type="EMBL" id="AZZ40417.1"/>
    </source>
</evidence>
<feature type="compositionally biased region" description="Basic and acidic residues" evidence="2">
    <location>
        <begin position="1"/>
        <end position="32"/>
    </location>
</feature>
<dbReference type="EMBL" id="CP025570">
    <property type="protein sequence ID" value="AZZ40417.1"/>
    <property type="molecule type" value="Genomic_DNA"/>
</dbReference>
<evidence type="ECO:0000256" key="1">
    <source>
        <dbReference type="ARBA" id="ARBA00009129"/>
    </source>
</evidence>
<sequence>MTDSDATRDKLQGKLKETAGKLTGDKDAEAEGRLQNAEGQLKDQVEDAKAGLKAAGERVKDALGDKKDNQ</sequence>
<feature type="region of interest" description="Disordered" evidence="2">
    <location>
        <begin position="1"/>
        <end position="70"/>
    </location>
</feature>
<accession>A0A3Q9UL41</accession>
<gene>
    <name evidence="3" type="ORF">C0Z10_12460</name>
</gene>
<dbReference type="SUPFAM" id="SSF69047">
    <property type="entry name" value="Hypothetical protein YjbJ"/>
    <property type="match status" value="1"/>
</dbReference>
<comment type="similarity">
    <text evidence="1">Belongs to the UPF0337 (CsbD) family.</text>
</comment>
<dbReference type="InterPro" id="IPR008462">
    <property type="entry name" value="CsbD"/>
</dbReference>
<evidence type="ECO:0000256" key="2">
    <source>
        <dbReference type="SAM" id="MobiDB-lite"/>
    </source>
</evidence>
<dbReference type="RefSeq" id="WP_097799577.1">
    <property type="nucleotide sequence ID" value="NZ_CP025570.1"/>
</dbReference>
<proteinExistence type="inferred from homology"/>
<dbReference type="Proteomes" id="UP000285875">
    <property type="component" value="Chromosome"/>
</dbReference>